<dbReference type="Proteomes" id="UP000053309">
    <property type="component" value="Unassembled WGS sequence"/>
</dbReference>
<feature type="non-terminal residue" evidence="1">
    <location>
        <position position="50"/>
    </location>
</feature>
<accession>A0A087VC04</accession>
<name>A0A087VC04_BALRE</name>
<organism evidence="1 2">
    <name type="scientific">Balearica regulorum gibbericeps</name>
    <name type="common">East African grey crowned-crane</name>
    <dbReference type="NCBI Taxonomy" id="100784"/>
    <lineage>
        <taxon>Eukaryota</taxon>
        <taxon>Metazoa</taxon>
        <taxon>Chordata</taxon>
        <taxon>Craniata</taxon>
        <taxon>Vertebrata</taxon>
        <taxon>Euteleostomi</taxon>
        <taxon>Archelosauria</taxon>
        <taxon>Archosauria</taxon>
        <taxon>Dinosauria</taxon>
        <taxon>Saurischia</taxon>
        <taxon>Theropoda</taxon>
        <taxon>Coelurosauria</taxon>
        <taxon>Aves</taxon>
        <taxon>Neognathae</taxon>
        <taxon>Neoaves</taxon>
        <taxon>Gruiformes</taxon>
        <taxon>Gruidae</taxon>
        <taxon>Balearica</taxon>
    </lineage>
</organism>
<evidence type="ECO:0000313" key="1">
    <source>
        <dbReference type="EMBL" id="KFO10146.1"/>
    </source>
</evidence>
<keyword evidence="1" id="KW-0675">Receptor</keyword>
<evidence type="ECO:0000313" key="2">
    <source>
        <dbReference type="Proteomes" id="UP000053309"/>
    </source>
</evidence>
<feature type="non-terminal residue" evidence="1">
    <location>
        <position position="1"/>
    </location>
</feature>
<keyword evidence="2" id="KW-1185">Reference proteome</keyword>
<protein>
    <submittedName>
        <fullName evidence="1">Nuclear receptor subfamily 2 group C member 2</fullName>
    </submittedName>
</protein>
<sequence>AVQSERKPFDVQREKPTNCAASTEKIYIRKDLRSPLIATPTFVADKDGTR</sequence>
<reference evidence="1 2" key="1">
    <citation type="submission" date="2014-04" db="EMBL/GenBank/DDBJ databases">
        <title>Genome evolution of avian class.</title>
        <authorList>
            <person name="Zhang G."/>
            <person name="Li C."/>
        </authorList>
    </citation>
    <scope>NUCLEOTIDE SEQUENCE [LARGE SCALE GENOMIC DNA]</scope>
    <source>
        <strain evidence="1">BGI_N312</strain>
    </source>
</reference>
<dbReference type="AlphaFoldDB" id="A0A087VC04"/>
<gene>
    <name evidence="1" type="ORF">N312_08633</name>
</gene>
<proteinExistence type="predicted"/>
<dbReference type="EMBL" id="KL487674">
    <property type="protein sequence ID" value="KFO10146.1"/>
    <property type="molecule type" value="Genomic_DNA"/>
</dbReference>